<protein>
    <submittedName>
        <fullName evidence="2">Uncharacterized protein</fullName>
    </submittedName>
</protein>
<keyword evidence="1" id="KW-1133">Transmembrane helix</keyword>
<feature type="transmembrane region" description="Helical" evidence="1">
    <location>
        <begin position="42"/>
        <end position="61"/>
    </location>
</feature>
<evidence type="ECO:0000313" key="3">
    <source>
        <dbReference type="Proteomes" id="UP000008914"/>
    </source>
</evidence>
<accession>E6SA01</accession>
<gene>
    <name evidence="2" type="ordered locus">Intca_1698</name>
</gene>
<dbReference type="Proteomes" id="UP000008914">
    <property type="component" value="Chromosome"/>
</dbReference>
<dbReference type="HOGENOM" id="CLU_112849_0_0_11"/>
<evidence type="ECO:0000313" key="2">
    <source>
        <dbReference type="EMBL" id="ADU48211.1"/>
    </source>
</evidence>
<organism evidence="2 3">
    <name type="scientific">Intrasporangium calvum (strain ATCC 23552 / DSM 43043 / JCM 3097 / NBRC 12989 / NCIMB 10167 / NRRL B-3866 / 7 KIP)</name>
    <dbReference type="NCBI Taxonomy" id="710696"/>
    <lineage>
        <taxon>Bacteria</taxon>
        <taxon>Bacillati</taxon>
        <taxon>Actinomycetota</taxon>
        <taxon>Actinomycetes</taxon>
        <taxon>Micrococcales</taxon>
        <taxon>Intrasporangiaceae</taxon>
        <taxon>Intrasporangium</taxon>
    </lineage>
</organism>
<name>E6SA01_INTC7</name>
<dbReference type="OrthoDB" id="4864772at2"/>
<sequence>MFDFILGLPMHALVVHGLVVLVPLLAVLAALFALVPRWRGPLRWATATGAVLAAGLAWVGAESGEALLVRISQVRAASTDFELVQAHVDAGYRVRLAATVFMAIVLAAAWLLGPRSREDVTTRPLEVILAVLVVLASLSLVVTIVLAGHAGSAAVWSDLG</sequence>
<reference evidence="2 3" key="1">
    <citation type="journal article" date="2010" name="Stand. Genomic Sci.">
        <title>Complete genome sequence of Intrasporangium calvum type strain (7 KIP).</title>
        <authorList>
            <person name="Del Rio T.G."/>
            <person name="Chertkov O."/>
            <person name="Yasawong M."/>
            <person name="Lucas S."/>
            <person name="Deshpande S."/>
            <person name="Cheng J.F."/>
            <person name="Detter C."/>
            <person name="Tapia R."/>
            <person name="Han C."/>
            <person name="Goodwin L."/>
            <person name="Pitluck S."/>
            <person name="Liolios K."/>
            <person name="Ivanova N."/>
            <person name="Mavromatis K."/>
            <person name="Pati A."/>
            <person name="Chen A."/>
            <person name="Palaniappan K."/>
            <person name="Land M."/>
            <person name="Hauser L."/>
            <person name="Chang Y.J."/>
            <person name="Jeffries C.D."/>
            <person name="Rohde M."/>
            <person name="Pukall R."/>
            <person name="Sikorski J."/>
            <person name="Goker M."/>
            <person name="Woyke T."/>
            <person name="Bristow J."/>
            <person name="Eisen J.A."/>
            <person name="Markowitz V."/>
            <person name="Hugenholtz P."/>
            <person name="Kyrpides N.C."/>
            <person name="Klenk H.P."/>
            <person name="Lapidus A."/>
        </authorList>
    </citation>
    <scope>NUCLEOTIDE SEQUENCE [LARGE SCALE GENOMIC DNA]</scope>
    <source>
        <strain evidence="3">ATCC 23552 / DSM 43043 / JCM 3097 / NBRC 12989 / 7 KIP</strain>
    </source>
</reference>
<keyword evidence="1" id="KW-0472">Membrane</keyword>
<feature type="transmembrane region" description="Helical" evidence="1">
    <location>
        <begin position="92"/>
        <end position="113"/>
    </location>
</feature>
<feature type="transmembrane region" description="Helical" evidence="1">
    <location>
        <begin position="12"/>
        <end position="35"/>
    </location>
</feature>
<feature type="transmembrane region" description="Helical" evidence="1">
    <location>
        <begin position="125"/>
        <end position="150"/>
    </location>
</feature>
<keyword evidence="1" id="KW-0812">Transmembrane</keyword>
<dbReference type="KEGG" id="ica:Intca_1698"/>
<evidence type="ECO:0000256" key="1">
    <source>
        <dbReference type="SAM" id="Phobius"/>
    </source>
</evidence>
<proteinExistence type="predicted"/>
<dbReference type="eggNOG" id="ENOG5032TXC">
    <property type="taxonomic scope" value="Bacteria"/>
</dbReference>
<dbReference type="RefSeq" id="WP_013492526.1">
    <property type="nucleotide sequence ID" value="NC_014830.1"/>
</dbReference>
<dbReference type="STRING" id="710696.Intca_1698"/>
<dbReference type="EMBL" id="CP002343">
    <property type="protein sequence ID" value="ADU48211.1"/>
    <property type="molecule type" value="Genomic_DNA"/>
</dbReference>
<dbReference type="AlphaFoldDB" id="E6SA01"/>
<keyword evidence="3" id="KW-1185">Reference proteome</keyword>